<reference evidence="2" key="1">
    <citation type="submission" date="2018-11" db="EMBL/GenBank/DDBJ databases">
        <authorList>
            <person name="Alioto T."/>
            <person name="Alioto T."/>
        </authorList>
    </citation>
    <scope>NUCLEOTIDE SEQUENCE</scope>
</reference>
<dbReference type="OrthoDB" id="6154904at2759"/>
<dbReference type="AlphaFoldDB" id="A0A8B6GZ59"/>
<accession>A0A8B6GZ59</accession>
<evidence type="ECO:0000313" key="3">
    <source>
        <dbReference type="Proteomes" id="UP000596742"/>
    </source>
</evidence>
<evidence type="ECO:0008006" key="4">
    <source>
        <dbReference type="Google" id="ProtNLM"/>
    </source>
</evidence>
<feature type="compositionally biased region" description="Basic residues" evidence="1">
    <location>
        <begin position="1"/>
        <end position="10"/>
    </location>
</feature>
<protein>
    <recommendedName>
        <fullName evidence="4">C3H1-type domain-containing protein</fullName>
    </recommendedName>
</protein>
<dbReference type="EMBL" id="UYJE01009181">
    <property type="protein sequence ID" value="VDI70774.1"/>
    <property type="molecule type" value="Genomic_DNA"/>
</dbReference>
<dbReference type="PANTHER" id="PTHR35558">
    <property type="entry name" value="SGNH_HYDRO DOMAIN-CONTAINING PROTEIN"/>
    <property type="match status" value="1"/>
</dbReference>
<feature type="region of interest" description="Disordered" evidence="1">
    <location>
        <begin position="208"/>
        <end position="234"/>
    </location>
</feature>
<dbReference type="PANTHER" id="PTHR35558:SF1">
    <property type="entry name" value="ENDONUCLEASE_EXONUCLEASE_PHOSPHATASE DOMAIN-CONTAINING PROTEIN"/>
    <property type="match status" value="1"/>
</dbReference>
<comment type="caution">
    <text evidence="2">The sequence shown here is derived from an EMBL/GenBank/DDBJ whole genome shotgun (WGS) entry which is preliminary data.</text>
</comment>
<keyword evidence="3" id="KW-1185">Reference proteome</keyword>
<sequence length="234" mass="27511">MPRGRGRRRRQDQVRGPELRVRRAPREVQQPQPVVRNVGRRPPADVEQEAYIERRQRVDEPELVAMRPVDIRVNEPQLAALGEVLIERYPGKASELFSYMSIIRGAAADHSFEKCYSYDQQFRLRVSRDHTKKWSSIDGFLWLRILTASTPKQQHADVSNKCYDFNFKGFCNKRNCQYRHACLKCGLDHSSLRCRRFMDNEIDTDPSRYNRNDIAPFQNNSVNRQNPKGSFNKR</sequence>
<gene>
    <name evidence="2" type="ORF">MGAL_10B033344</name>
</gene>
<feature type="compositionally biased region" description="Basic and acidic residues" evidence="1">
    <location>
        <begin position="11"/>
        <end position="26"/>
    </location>
</feature>
<feature type="region of interest" description="Disordered" evidence="1">
    <location>
        <begin position="1"/>
        <end position="42"/>
    </location>
</feature>
<name>A0A8B6GZ59_MYTGA</name>
<organism evidence="2 3">
    <name type="scientific">Mytilus galloprovincialis</name>
    <name type="common">Mediterranean mussel</name>
    <dbReference type="NCBI Taxonomy" id="29158"/>
    <lineage>
        <taxon>Eukaryota</taxon>
        <taxon>Metazoa</taxon>
        <taxon>Spiralia</taxon>
        <taxon>Lophotrochozoa</taxon>
        <taxon>Mollusca</taxon>
        <taxon>Bivalvia</taxon>
        <taxon>Autobranchia</taxon>
        <taxon>Pteriomorphia</taxon>
        <taxon>Mytilida</taxon>
        <taxon>Mytiloidea</taxon>
        <taxon>Mytilidae</taxon>
        <taxon>Mytilinae</taxon>
        <taxon>Mytilus</taxon>
    </lineage>
</organism>
<evidence type="ECO:0000313" key="2">
    <source>
        <dbReference type="EMBL" id="VDI70774.1"/>
    </source>
</evidence>
<proteinExistence type="predicted"/>
<evidence type="ECO:0000256" key="1">
    <source>
        <dbReference type="SAM" id="MobiDB-lite"/>
    </source>
</evidence>
<dbReference type="Proteomes" id="UP000596742">
    <property type="component" value="Unassembled WGS sequence"/>
</dbReference>
<feature type="compositionally biased region" description="Polar residues" evidence="1">
    <location>
        <begin position="217"/>
        <end position="234"/>
    </location>
</feature>